<evidence type="ECO:0000256" key="4">
    <source>
        <dbReference type="ARBA" id="ARBA00022801"/>
    </source>
</evidence>
<accession>D5AHZ9</accession>
<evidence type="ECO:0000256" key="3">
    <source>
        <dbReference type="ARBA" id="ARBA00022723"/>
    </source>
</evidence>
<dbReference type="GO" id="GO:0006281">
    <property type="term" value="P:DNA repair"/>
    <property type="evidence" value="ECO:0007669"/>
    <property type="project" value="InterPro"/>
</dbReference>
<keyword evidence="4 6" id="KW-0378">Hydrolase</keyword>
<gene>
    <name evidence="8" type="ordered locus">SSGZ1_1007</name>
</gene>
<dbReference type="InterPro" id="IPR020084">
    <property type="entry name" value="NUDIX_hydrolase_CS"/>
</dbReference>
<dbReference type="PRINTS" id="PR00502">
    <property type="entry name" value="NUDIXFAMILY"/>
</dbReference>
<evidence type="ECO:0000256" key="6">
    <source>
        <dbReference type="RuleBase" id="RU003476"/>
    </source>
</evidence>
<dbReference type="PANTHER" id="PTHR43758">
    <property type="entry name" value="7,8-DIHYDRO-8-OXOGUANINE TRIPHOSPHATASE"/>
    <property type="match status" value="1"/>
</dbReference>
<dbReference type="InterPro" id="IPR020476">
    <property type="entry name" value="Nudix_hydrolase"/>
</dbReference>
<comment type="similarity">
    <text evidence="2 6">Belongs to the Nudix hydrolase family.</text>
</comment>
<dbReference type="GO" id="GO:0005737">
    <property type="term" value="C:cytoplasm"/>
    <property type="evidence" value="ECO:0007669"/>
    <property type="project" value="TreeGrafter"/>
</dbReference>
<dbReference type="InterPro" id="IPR003562">
    <property type="entry name" value="Mutator_MutX_prot"/>
</dbReference>
<dbReference type="GO" id="GO:0008413">
    <property type="term" value="F:8-oxo-7,8-dihydroguanosine triphosphate pyrophosphatase activity"/>
    <property type="evidence" value="ECO:0007669"/>
    <property type="project" value="InterPro"/>
</dbReference>
<dbReference type="AlphaFoldDB" id="D5AHZ9"/>
<dbReference type="Proteomes" id="UP000002359">
    <property type="component" value="Chromosome"/>
</dbReference>
<dbReference type="CDD" id="cd18886">
    <property type="entry name" value="NUDIX_MutT_Nudt1"/>
    <property type="match status" value="1"/>
</dbReference>
<dbReference type="PROSITE" id="PS00893">
    <property type="entry name" value="NUDIX_BOX"/>
    <property type="match status" value="1"/>
</dbReference>
<evidence type="ECO:0000256" key="5">
    <source>
        <dbReference type="ARBA" id="ARBA00022842"/>
    </source>
</evidence>
<dbReference type="EMBL" id="CP000837">
    <property type="protein sequence ID" value="ADE31464.1"/>
    <property type="molecule type" value="Genomic_DNA"/>
</dbReference>
<protein>
    <submittedName>
        <fullName evidence="8">NUDIX hydrolase</fullName>
    </submittedName>
</protein>
<organism evidence="8 9">
    <name type="scientific">Streptococcus suis (strain GZ1)</name>
    <dbReference type="NCBI Taxonomy" id="423211"/>
    <lineage>
        <taxon>Bacteria</taxon>
        <taxon>Bacillati</taxon>
        <taxon>Bacillota</taxon>
        <taxon>Bacilli</taxon>
        <taxon>Lactobacillales</taxon>
        <taxon>Streptococcaceae</taxon>
        <taxon>Streptococcus</taxon>
    </lineage>
</organism>
<dbReference type="InterPro" id="IPR015797">
    <property type="entry name" value="NUDIX_hydrolase-like_dom_sf"/>
</dbReference>
<keyword evidence="3" id="KW-0479">Metal-binding</keyword>
<dbReference type="Gene3D" id="3.90.79.10">
    <property type="entry name" value="Nucleoside Triphosphate Pyrophosphohydrolase"/>
    <property type="match status" value="1"/>
</dbReference>
<dbReference type="PROSITE" id="PS51462">
    <property type="entry name" value="NUDIX"/>
    <property type="match status" value="1"/>
</dbReference>
<dbReference type="KEGG" id="ssw:SSGZ1_1007"/>
<proteinExistence type="inferred from homology"/>
<reference evidence="8 9" key="1">
    <citation type="journal article" date="2009" name="J. Infect. Dis.">
        <title>Clinical, experimental, and genomic differences between intermediately pathogenic, highly pathogenic, and epidemic Streptococcus suis.</title>
        <authorList>
            <person name="Ye C."/>
            <person name="Zheng H."/>
            <person name="Zhang J."/>
            <person name="Jing H."/>
            <person name="Wang L."/>
            <person name="Xiong Y."/>
            <person name="Wang W."/>
            <person name="Zhou Z."/>
            <person name="Sun Q."/>
            <person name="Luo X."/>
            <person name="Du H."/>
            <person name="Gottschalk M."/>
            <person name="Xu J."/>
        </authorList>
    </citation>
    <scope>NUCLEOTIDE SEQUENCE [LARGE SCALE GENOMIC DNA]</scope>
    <source>
        <strain evidence="8 9">GZ1</strain>
    </source>
</reference>
<evidence type="ECO:0000259" key="7">
    <source>
        <dbReference type="PROSITE" id="PS51462"/>
    </source>
</evidence>
<evidence type="ECO:0000313" key="9">
    <source>
        <dbReference type="Proteomes" id="UP000002359"/>
    </source>
</evidence>
<feature type="domain" description="Nudix hydrolase" evidence="7">
    <location>
        <begin position="24"/>
        <end position="153"/>
    </location>
</feature>
<keyword evidence="5" id="KW-0460">Magnesium</keyword>
<evidence type="ECO:0000256" key="1">
    <source>
        <dbReference type="ARBA" id="ARBA00001946"/>
    </source>
</evidence>
<evidence type="ECO:0000313" key="8">
    <source>
        <dbReference type="EMBL" id="ADE31464.1"/>
    </source>
</evidence>
<evidence type="ECO:0000256" key="2">
    <source>
        <dbReference type="ARBA" id="ARBA00005582"/>
    </source>
</evidence>
<comment type="cofactor">
    <cofactor evidence="1">
        <name>Mg(2+)</name>
        <dbReference type="ChEBI" id="CHEBI:18420"/>
    </cofactor>
</comment>
<dbReference type="InterPro" id="IPR000086">
    <property type="entry name" value="NUDIX_hydrolase_dom"/>
</dbReference>
<dbReference type="PATRIC" id="fig|423211.3.peg.990"/>
<sequence length="179" mass="20724">MSLLPPLWYNRINQLQGASMTKKPVQLATICYIDNGKEFLLLHRNKKENDVHQGKWIGVGGKLEPGETPQACAIREVFEETGLTVTKHALKGVITFPDFTPNTDWYTYVFKITGFEGSLIDCNEGDLEWVPYDQVLSKPTWEGDRHFQEWLLEDKPFFSACFRYDGDKLLDYSVDFYEE</sequence>
<dbReference type="PANTHER" id="PTHR43758:SF2">
    <property type="entry name" value="OXIDIZED PURINE NUCLEOSIDE TRIPHOSPHATE HYDROLASE"/>
    <property type="match status" value="1"/>
</dbReference>
<dbReference type="Pfam" id="PF00293">
    <property type="entry name" value="NUDIX"/>
    <property type="match status" value="1"/>
</dbReference>
<dbReference type="SUPFAM" id="SSF55811">
    <property type="entry name" value="Nudix"/>
    <property type="match status" value="1"/>
</dbReference>
<dbReference type="HOGENOM" id="CLU_037162_11_2_9"/>
<dbReference type="GO" id="GO:0046872">
    <property type="term" value="F:metal ion binding"/>
    <property type="evidence" value="ECO:0007669"/>
    <property type="project" value="UniProtKB-KW"/>
</dbReference>
<name>D5AHZ9_STRGZ</name>
<dbReference type="PRINTS" id="PR01402">
    <property type="entry name" value="MUTATORMUTX"/>
</dbReference>